<organism evidence="2 3">
    <name type="scientific">Pleurodeles waltl</name>
    <name type="common">Iberian ribbed newt</name>
    <dbReference type="NCBI Taxonomy" id="8319"/>
    <lineage>
        <taxon>Eukaryota</taxon>
        <taxon>Metazoa</taxon>
        <taxon>Chordata</taxon>
        <taxon>Craniata</taxon>
        <taxon>Vertebrata</taxon>
        <taxon>Euteleostomi</taxon>
        <taxon>Amphibia</taxon>
        <taxon>Batrachia</taxon>
        <taxon>Caudata</taxon>
        <taxon>Salamandroidea</taxon>
        <taxon>Salamandridae</taxon>
        <taxon>Pleurodelinae</taxon>
        <taxon>Pleurodeles</taxon>
    </lineage>
</organism>
<feature type="region of interest" description="Disordered" evidence="1">
    <location>
        <begin position="1"/>
        <end position="63"/>
    </location>
</feature>
<evidence type="ECO:0000313" key="2">
    <source>
        <dbReference type="EMBL" id="KAJ1088778.1"/>
    </source>
</evidence>
<keyword evidence="3" id="KW-1185">Reference proteome</keyword>
<protein>
    <submittedName>
        <fullName evidence="2">Uncharacterized protein</fullName>
    </submittedName>
</protein>
<evidence type="ECO:0000256" key="1">
    <source>
        <dbReference type="SAM" id="MobiDB-lite"/>
    </source>
</evidence>
<dbReference type="EMBL" id="JANPWB010000015">
    <property type="protein sequence ID" value="KAJ1088778.1"/>
    <property type="molecule type" value="Genomic_DNA"/>
</dbReference>
<feature type="compositionally biased region" description="Basic and acidic residues" evidence="1">
    <location>
        <begin position="36"/>
        <end position="46"/>
    </location>
</feature>
<dbReference type="AlphaFoldDB" id="A0AAV7LCG5"/>
<name>A0AAV7LCG5_PLEWA</name>
<gene>
    <name evidence="2" type="ORF">NDU88_001933</name>
</gene>
<evidence type="ECO:0000313" key="3">
    <source>
        <dbReference type="Proteomes" id="UP001066276"/>
    </source>
</evidence>
<feature type="compositionally biased region" description="Basic residues" evidence="1">
    <location>
        <begin position="135"/>
        <end position="150"/>
    </location>
</feature>
<comment type="caution">
    <text evidence="2">The sequence shown here is derived from an EMBL/GenBank/DDBJ whole genome shotgun (WGS) entry which is preliminary data.</text>
</comment>
<sequence>MPFGSRGSHTPCGMGRKTTQNHIAQGMGSGKKNHRQKETKLRERVSRSSGQDQILLRSNREKNLPLMKKGRRRLQEELRIQAKDGLIIKNMQVRMTANQIIKLFQTPGSGDSHQNKHTKARNLRDTDSRVLHRGDGHKKHKVKLPRGKDT</sequence>
<feature type="compositionally biased region" description="Basic and acidic residues" evidence="1">
    <location>
        <begin position="122"/>
        <end position="134"/>
    </location>
</feature>
<proteinExistence type="predicted"/>
<accession>A0AAV7LCG5</accession>
<dbReference type="Proteomes" id="UP001066276">
    <property type="component" value="Chromosome 11"/>
</dbReference>
<feature type="region of interest" description="Disordered" evidence="1">
    <location>
        <begin position="105"/>
        <end position="150"/>
    </location>
</feature>
<reference evidence="2" key="1">
    <citation type="journal article" date="2022" name="bioRxiv">
        <title>Sequencing and chromosome-scale assembly of the giantPleurodeles waltlgenome.</title>
        <authorList>
            <person name="Brown T."/>
            <person name="Elewa A."/>
            <person name="Iarovenko S."/>
            <person name="Subramanian E."/>
            <person name="Araus A.J."/>
            <person name="Petzold A."/>
            <person name="Susuki M."/>
            <person name="Suzuki K.-i.T."/>
            <person name="Hayashi T."/>
            <person name="Toyoda A."/>
            <person name="Oliveira C."/>
            <person name="Osipova E."/>
            <person name="Leigh N.D."/>
            <person name="Simon A."/>
            <person name="Yun M.H."/>
        </authorList>
    </citation>
    <scope>NUCLEOTIDE SEQUENCE</scope>
    <source>
        <strain evidence="2">20211129_DDA</strain>
        <tissue evidence="2">Liver</tissue>
    </source>
</reference>